<keyword evidence="5" id="KW-1185">Reference proteome</keyword>
<keyword evidence="1" id="KW-0732">Signal</keyword>
<dbReference type="Proteomes" id="UP000321907">
    <property type="component" value="Unassembled WGS sequence"/>
</dbReference>
<sequence length="232" mass="25485">MKYLIIGFLATLFFACSPKATTSSALNTLTFWVDGMKVPCTGAGPQSCLRVKKGEDFNSAEWELLYSGIEGFDYETGYVYQLKVSETRLPPAQVPADASSIKYTLVEIVDKRPDPKTRLHDIWALEAINGEDVDFDNAQAPAQRPTLEINLTEQRVFGTDGCNDFSGSLTSVTDTELRMGALAATRKACIRPVVPGLVNAAMQEVTGYELDGLKLSLTNDAGREVLRYRKVD</sequence>
<dbReference type="PANTHER" id="PTHR35535:SF2">
    <property type="entry name" value="DUF306 DOMAIN-CONTAINING PROTEIN"/>
    <property type="match status" value="1"/>
</dbReference>
<gene>
    <name evidence="4" type="ORF">FUA23_07555</name>
</gene>
<evidence type="ECO:0000259" key="2">
    <source>
        <dbReference type="Pfam" id="PF03724"/>
    </source>
</evidence>
<dbReference type="EMBL" id="VOXD01000009">
    <property type="protein sequence ID" value="TXF90087.1"/>
    <property type="molecule type" value="Genomic_DNA"/>
</dbReference>
<evidence type="ECO:0000259" key="3">
    <source>
        <dbReference type="Pfam" id="PF14302"/>
    </source>
</evidence>
<feature type="domain" description="DUF4377" evidence="3">
    <location>
        <begin position="32"/>
        <end position="111"/>
    </location>
</feature>
<dbReference type="Pfam" id="PF14302">
    <property type="entry name" value="DUF4377"/>
    <property type="match status" value="1"/>
</dbReference>
<dbReference type="PANTHER" id="PTHR35535">
    <property type="entry name" value="HEAT SHOCK PROTEIN HSLJ"/>
    <property type="match status" value="1"/>
</dbReference>
<evidence type="ECO:0000313" key="5">
    <source>
        <dbReference type="Proteomes" id="UP000321907"/>
    </source>
</evidence>
<feature type="signal peptide" evidence="1">
    <location>
        <begin position="1"/>
        <end position="20"/>
    </location>
</feature>
<accession>A0A5C7FUT2</accession>
<reference evidence="4 5" key="1">
    <citation type="submission" date="2019-08" db="EMBL/GenBank/DDBJ databases">
        <title>Lewinella sp. strain SSH13 Genome sequencing and assembly.</title>
        <authorList>
            <person name="Kim I."/>
        </authorList>
    </citation>
    <scope>NUCLEOTIDE SEQUENCE [LARGE SCALE GENOMIC DNA]</scope>
    <source>
        <strain evidence="4 5">SSH13</strain>
    </source>
</reference>
<evidence type="ECO:0000256" key="1">
    <source>
        <dbReference type="SAM" id="SignalP"/>
    </source>
</evidence>
<dbReference type="InterPro" id="IPR038670">
    <property type="entry name" value="HslJ-like_sf"/>
</dbReference>
<proteinExistence type="predicted"/>
<evidence type="ECO:0000313" key="4">
    <source>
        <dbReference type="EMBL" id="TXF90087.1"/>
    </source>
</evidence>
<dbReference type="InterPro" id="IPR025485">
    <property type="entry name" value="DUF4377"/>
</dbReference>
<dbReference type="Gene3D" id="2.40.128.270">
    <property type="match status" value="1"/>
</dbReference>
<name>A0A5C7FUT2_9BACT</name>
<organism evidence="4 5">
    <name type="scientific">Neolewinella aurantiaca</name>
    <dbReference type="NCBI Taxonomy" id="2602767"/>
    <lineage>
        <taxon>Bacteria</taxon>
        <taxon>Pseudomonadati</taxon>
        <taxon>Bacteroidota</taxon>
        <taxon>Saprospiria</taxon>
        <taxon>Saprospirales</taxon>
        <taxon>Lewinellaceae</taxon>
        <taxon>Neolewinella</taxon>
    </lineage>
</organism>
<feature type="chain" id="PRO_5022851326" evidence="1">
    <location>
        <begin position="21"/>
        <end position="232"/>
    </location>
</feature>
<dbReference type="Pfam" id="PF03724">
    <property type="entry name" value="META"/>
    <property type="match status" value="1"/>
</dbReference>
<dbReference type="InterPro" id="IPR005184">
    <property type="entry name" value="DUF306_Meta_HslJ"/>
</dbReference>
<dbReference type="PROSITE" id="PS51257">
    <property type="entry name" value="PROKAR_LIPOPROTEIN"/>
    <property type="match status" value="1"/>
</dbReference>
<dbReference type="InterPro" id="IPR053147">
    <property type="entry name" value="Hsp_HslJ-like"/>
</dbReference>
<feature type="domain" description="DUF306" evidence="2">
    <location>
        <begin position="121"/>
        <end position="229"/>
    </location>
</feature>
<protein>
    <submittedName>
        <fullName evidence="4">DUF4377 domain-containing protein</fullName>
    </submittedName>
</protein>
<dbReference type="AlphaFoldDB" id="A0A5C7FUT2"/>
<dbReference type="RefSeq" id="WP_147930126.1">
    <property type="nucleotide sequence ID" value="NZ_VOXD01000009.1"/>
</dbReference>
<dbReference type="OrthoDB" id="880459at2"/>
<comment type="caution">
    <text evidence="4">The sequence shown here is derived from an EMBL/GenBank/DDBJ whole genome shotgun (WGS) entry which is preliminary data.</text>
</comment>